<evidence type="ECO:0000256" key="1">
    <source>
        <dbReference type="SAM" id="MobiDB-lite"/>
    </source>
</evidence>
<gene>
    <name evidence="2" type="ORF">MARPO_0012s0131</name>
</gene>
<protein>
    <submittedName>
        <fullName evidence="2">Uncharacterized protein</fullName>
    </submittedName>
</protein>
<keyword evidence="3" id="KW-1185">Reference proteome</keyword>
<evidence type="ECO:0000313" key="2">
    <source>
        <dbReference type="EMBL" id="PTQ46201.1"/>
    </source>
</evidence>
<name>A0A2R6XJE3_MARPO</name>
<evidence type="ECO:0000313" key="3">
    <source>
        <dbReference type="Proteomes" id="UP000244005"/>
    </source>
</evidence>
<dbReference type="EMBL" id="KZ772684">
    <property type="protein sequence ID" value="PTQ46201.1"/>
    <property type="molecule type" value="Genomic_DNA"/>
</dbReference>
<proteinExistence type="predicted"/>
<dbReference type="Gramene" id="Mp8g03400.1">
    <property type="protein sequence ID" value="Mp8g03400.1.cds"/>
    <property type="gene ID" value="Mp8g03400"/>
</dbReference>
<sequence>MSNVKSGSLVEPQVRLSLLFQRDRRSQIAVSLDFVLVACGGELVLIRPRGCSDLKSRFPNGHDETPSSGGAGHDFVKESNTSVDETFPVIFTKNPAVLLMATARTARCPKKQSTYRTLAFAFLRKKAGSSSYKKRKRK</sequence>
<accession>A0A2R6XJE3</accession>
<reference evidence="3" key="1">
    <citation type="journal article" date="2017" name="Cell">
        <title>Insights into land plant evolution garnered from the Marchantia polymorpha genome.</title>
        <authorList>
            <person name="Bowman J.L."/>
            <person name="Kohchi T."/>
            <person name="Yamato K.T."/>
            <person name="Jenkins J."/>
            <person name="Shu S."/>
            <person name="Ishizaki K."/>
            <person name="Yamaoka S."/>
            <person name="Nishihama R."/>
            <person name="Nakamura Y."/>
            <person name="Berger F."/>
            <person name="Adam C."/>
            <person name="Aki S.S."/>
            <person name="Althoff F."/>
            <person name="Araki T."/>
            <person name="Arteaga-Vazquez M.A."/>
            <person name="Balasubrmanian S."/>
            <person name="Barry K."/>
            <person name="Bauer D."/>
            <person name="Boehm C.R."/>
            <person name="Briginshaw L."/>
            <person name="Caballero-Perez J."/>
            <person name="Catarino B."/>
            <person name="Chen F."/>
            <person name="Chiyoda S."/>
            <person name="Chovatia M."/>
            <person name="Davies K.M."/>
            <person name="Delmans M."/>
            <person name="Demura T."/>
            <person name="Dierschke T."/>
            <person name="Dolan L."/>
            <person name="Dorantes-Acosta A.E."/>
            <person name="Eklund D.M."/>
            <person name="Florent S.N."/>
            <person name="Flores-Sandoval E."/>
            <person name="Fujiyama A."/>
            <person name="Fukuzawa H."/>
            <person name="Galik B."/>
            <person name="Grimanelli D."/>
            <person name="Grimwood J."/>
            <person name="Grossniklaus U."/>
            <person name="Hamada T."/>
            <person name="Haseloff J."/>
            <person name="Hetherington A.J."/>
            <person name="Higo A."/>
            <person name="Hirakawa Y."/>
            <person name="Hundley H.N."/>
            <person name="Ikeda Y."/>
            <person name="Inoue K."/>
            <person name="Inoue S.I."/>
            <person name="Ishida S."/>
            <person name="Jia Q."/>
            <person name="Kakita M."/>
            <person name="Kanazawa T."/>
            <person name="Kawai Y."/>
            <person name="Kawashima T."/>
            <person name="Kennedy M."/>
            <person name="Kinose K."/>
            <person name="Kinoshita T."/>
            <person name="Kohara Y."/>
            <person name="Koide E."/>
            <person name="Komatsu K."/>
            <person name="Kopischke S."/>
            <person name="Kubo M."/>
            <person name="Kyozuka J."/>
            <person name="Lagercrantz U."/>
            <person name="Lin S.S."/>
            <person name="Lindquist E."/>
            <person name="Lipzen A.M."/>
            <person name="Lu C.W."/>
            <person name="De Luna E."/>
            <person name="Martienssen R.A."/>
            <person name="Minamino N."/>
            <person name="Mizutani M."/>
            <person name="Mizutani M."/>
            <person name="Mochizuki N."/>
            <person name="Monte I."/>
            <person name="Mosher R."/>
            <person name="Nagasaki H."/>
            <person name="Nakagami H."/>
            <person name="Naramoto S."/>
            <person name="Nishitani K."/>
            <person name="Ohtani M."/>
            <person name="Okamoto T."/>
            <person name="Okumura M."/>
            <person name="Phillips J."/>
            <person name="Pollak B."/>
            <person name="Reinders A."/>
            <person name="Rovekamp M."/>
            <person name="Sano R."/>
            <person name="Sawa S."/>
            <person name="Schmid M.W."/>
            <person name="Shirakawa M."/>
            <person name="Solano R."/>
            <person name="Spunde A."/>
            <person name="Suetsugu N."/>
            <person name="Sugano S."/>
            <person name="Sugiyama A."/>
            <person name="Sun R."/>
            <person name="Suzuki Y."/>
            <person name="Takenaka M."/>
            <person name="Takezawa D."/>
            <person name="Tomogane H."/>
            <person name="Tsuzuki M."/>
            <person name="Ueda T."/>
            <person name="Umeda M."/>
            <person name="Ward J.M."/>
            <person name="Watanabe Y."/>
            <person name="Yazaki K."/>
            <person name="Yokoyama R."/>
            <person name="Yoshitake Y."/>
            <person name="Yotsui I."/>
            <person name="Zachgo S."/>
            <person name="Schmutz J."/>
        </authorList>
    </citation>
    <scope>NUCLEOTIDE SEQUENCE [LARGE SCALE GENOMIC DNA]</scope>
    <source>
        <strain evidence="3">Tak-1</strain>
    </source>
</reference>
<dbReference type="AlphaFoldDB" id="A0A2R6XJE3"/>
<feature type="region of interest" description="Disordered" evidence="1">
    <location>
        <begin position="57"/>
        <end position="77"/>
    </location>
</feature>
<dbReference type="Proteomes" id="UP000244005">
    <property type="component" value="Unassembled WGS sequence"/>
</dbReference>
<organism evidence="2 3">
    <name type="scientific">Marchantia polymorpha</name>
    <name type="common">Common liverwort</name>
    <name type="synonym">Marchantia aquatica</name>
    <dbReference type="NCBI Taxonomy" id="3197"/>
    <lineage>
        <taxon>Eukaryota</taxon>
        <taxon>Viridiplantae</taxon>
        <taxon>Streptophyta</taxon>
        <taxon>Embryophyta</taxon>
        <taxon>Marchantiophyta</taxon>
        <taxon>Marchantiopsida</taxon>
        <taxon>Marchantiidae</taxon>
        <taxon>Marchantiales</taxon>
        <taxon>Marchantiaceae</taxon>
        <taxon>Marchantia</taxon>
    </lineage>
</organism>